<evidence type="ECO:0000313" key="4">
    <source>
        <dbReference type="EMBL" id="RVW35338.1"/>
    </source>
</evidence>
<evidence type="ECO:0000259" key="3">
    <source>
        <dbReference type="Pfam" id="PF25568"/>
    </source>
</evidence>
<feature type="domain" description="ATPase AAA-type core" evidence="2">
    <location>
        <begin position="89"/>
        <end position="179"/>
    </location>
</feature>
<dbReference type="Gene3D" id="6.10.280.40">
    <property type="match status" value="1"/>
</dbReference>
<proteinExistence type="inferred from homology"/>
<dbReference type="PANTHER" id="PTHR23070">
    <property type="entry name" value="BCS1 AAA-TYPE ATPASE"/>
    <property type="match status" value="1"/>
</dbReference>
<protein>
    <submittedName>
        <fullName evidence="4">AAA-ATPase</fullName>
    </submittedName>
</protein>
<dbReference type="InterPro" id="IPR050747">
    <property type="entry name" value="Mitochondrial_chaperone_BCS1"/>
</dbReference>
<organism evidence="4 5">
    <name type="scientific">Vitis vinifera</name>
    <name type="common">Grape</name>
    <dbReference type="NCBI Taxonomy" id="29760"/>
    <lineage>
        <taxon>Eukaryota</taxon>
        <taxon>Viridiplantae</taxon>
        <taxon>Streptophyta</taxon>
        <taxon>Embryophyta</taxon>
        <taxon>Tracheophyta</taxon>
        <taxon>Spermatophyta</taxon>
        <taxon>Magnoliopsida</taxon>
        <taxon>eudicotyledons</taxon>
        <taxon>Gunneridae</taxon>
        <taxon>Pentapetalae</taxon>
        <taxon>rosids</taxon>
        <taxon>Vitales</taxon>
        <taxon>Vitaceae</taxon>
        <taxon>Viteae</taxon>
        <taxon>Vitis</taxon>
    </lineage>
</organism>
<keyword evidence="1" id="KW-0067">ATP-binding</keyword>
<feature type="domain" description="AAA+ ATPase At3g28540-like C-terminal" evidence="3">
    <location>
        <begin position="181"/>
        <end position="243"/>
    </location>
</feature>
<sequence>MGKVLNSYLPYVMERSVAIKEENKVVKLYTLGNLSGEYNRVWGSTDLDHPSTFETLAMDSKLKEDLLNDLNRFVKRRKFYKELTSLWSNSELRRLLFSTKNKSILVIEDIDCSIEFQTNKQENDQGENQLTSRGLLNFIDGLQSSCGDERIIVFTTNHEDRLDPSLLRSRRMDLDIHISYCTPCGFLASNYLGVSNHSLFTEVEKLIREVKLTPAGIAEELMKSEDANIALEGLIEFLKRVKCWRTEMKNQTIAEIQEIGRDEEDIYDRSPKAWRQS</sequence>
<dbReference type="Pfam" id="PF25568">
    <property type="entry name" value="AAA_lid_At3g28540"/>
    <property type="match status" value="1"/>
</dbReference>
<dbReference type="InterPro" id="IPR003959">
    <property type="entry name" value="ATPase_AAA_core"/>
</dbReference>
<accession>A0A438DIT2</accession>
<comment type="caution">
    <text evidence="4">The sequence shown here is derived from an EMBL/GenBank/DDBJ whole genome shotgun (WGS) entry which is preliminary data.</text>
</comment>
<dbReference type="InterPro" id="IPR058017">
    <property type="entry name" value="At3g28540-like_C"/>
</dbReference>
<evidence type="ECO:0000259" key="2">
    <source>
        <dbReference type="Pfam" id="PF00004"/>
    </source>
</evidence>
<evidence type="ECO:0000313" key="5">
    <source>
        <dbReference type="Proteomes" id="UP000288805"/>
    </source>
</evidence>
<comment type="similarity">
    <text evidence="1">Belongs to the AAA ATPase family.</text>
</comment>
<dbReference type="AlphaFoldDB" id="A0A438DIT2"/>
<evidence type="ECO:0000256" key="1">
    <source>
        <dbReference type="RuleBase" id="RU003651"/>
    </source>
</evidence>
<dbReference type="GO" id="GO:0016887">
    <property type="term" value="F:ATP hydrolysis activity"/>
    <property type="evidence" value="ECO:0007669"/>
    <property type="project" value="InterPro"/>
</dbReference>
<gene>
    <name evidence="4" type="primary">VvCHDh000642_3</name>
    <name evidence="4" type="ORF">CK203_106515</name>
</gene>
<dbReference type="GO" id="GO:0005524">
    <property type="term" value="F:ATP binding"/>
    <property type="evidence" value="ECO:0007669"/>
    <property type="project" value="UniProtKB-KW"/>
</dbReference>
<name>A0A438DIT2_VITVI</name>
<dbReference type="Proteomes" id="UP000288805">
    <property type="component" value="Unassembled WGS sequence"/>
</dbReference>
<keyword evidence="1" id="KW-0547">Nucleotide-binding</keyword>
<dbReference type="EMBL" id="QGNW01001607">
    <property type="protein sequence ID" value="RVW35338.1"/>
    <property type="molecule type" value="Genomic_DNA"/>
</dbReference>
<dbReference type="InterPro" id="IPR027417">
    <property type="entry name" value="P-loop_NTPase"/>
</dbReference>
<dbReference type="InterPro" id="IPR003960">
    <property type="entry name" value="ATPase_AAA_CS"/>
</dbReference>
<dbReference type="PROSITE" id="PS00674">
    <property type="entry name" value="AAA"/>
    <property type="match status" value="1"/>
</dbReference>
<reference evidence="4 5" key="1">
    <citation type="journal article" date="2018" name="PLoS Genet.">
        <title>Population sequencing reveals clonal diversity and ancestral inbreeding in the grapevine cultivar Chardonnay.</title>
        <authorList>
            <person name="Roach M.J."/>
            <person name="Johnson D.L."/>
            <person name="Bohlmann J."/>
            <person name="van Vuuren H.J."/>
            <person name="Jones S.J."/>
            <person name="Pretorius I.S."/>
            <person name="Schmidt S.A."/>
            <person name="Borneman A.R."/>
        </authorList>
    </citation>
    <scope>NUCLEOTIDE SEQUENCE [LARGE SCALE GENOMIC DNA]</scope>
    <source>
        <strain evidence="5">cv. Chardonnay</strain>
        <tissue evidence="4">Leaf</tissue>
    </source>
</reference>
<dbReference type="Pfam" id="PF00004">
    <property type="entry name" value="AAA"/>
    <property type="match status" value="1"/>
</dbReference>
<dbReference type="Gene3D" id="3.40.50.300">
    <property type="entry name" value="P-loop containing nucleotide triphosphate hydrolases"/>
    <property type="match status" value="1"/>
</dbReference>
<dbReference type="SUPFAM" id="SSF52540">
    <property type="entry name" value="P-loop containing nucleoside triphosphate hydrolases"/>
    <property type="match status" value="1"/>
</dbReference>